<dbReference type="AlphaFoldDB" id="A0A2N1NV56"/>
<reference evidence="1 2" key="1">
    <citation type="submission" date="2016-04" db="EMBL/GenBank/DDBJ databases">
        <title>Genome analyses suggest a sexual origin of heterokaryosis in a supposedly ancient asexual fungus.</title>
        <authorList>
            <person name="Ropars J."/>
            <person name="Sedzielewska K."/>
            <person name="Noel J."/>
            <person name="Charron P."/>
            <person name="Farinelli L."/>
            <person name="Marton T."/>
            <person name="Kruger M."/>
            <person name="Pelin A."/>
            <person name="Brachmann A."/>
            <person name="Corradi N."/>
        </authorList>
    </citation>
    <scope>NUCLEOTIDE SEQUENCE [LARGE SCALE GENOMIC DNA]</scope>
    <source>
        <strain evidence="1 2">C2</strain>
    </source>
</reference>
<dbReference type="Proteomes" id="UP000233469">
    <property type="component" value="Unassembled WGS sequence"/>
</dbReference>
<reference evidence="1 2" key="2">
    <citation type="submission" date="2017-10" db="EMBL/GenBank/DDBJ databases">
        <title>Extensive intraspecific genome diversity in a model arbuscular mycorrhizal fungus.</title>
        <authorList>
            <person name="Chen E.C.H."/>
            <person name="Morin E."/>
            <person name="Baudet D."/>
            <person name="Noel J."/>
            <person name="Ndikumana S."/>
            <person name="Charron P."/>
            <person name="St-Onge C."/>
            <person name="Giorgi J."/>
            <person name="Grigoriev I.V."/>
            <person name="Roux C."/>
            <person name="Martin F.M."/>
            <person name="Corradi N."/>
        </authorList>
    </citation>
    <scope>NUCLEOTIDE SEQUENCE [LARGE SCALE GENOMIC DNA]</scope>
    <source>
        <strain evidence="1 2">C2</strain>
    </source>
</reference>
<dbReference type="EMBL" id="LLXL01000113">
    <property type="protein sequence ID" value="PKK77769.1"/>
    <property type="molecule type" value="Genomic_DNA"/>
</dbReference>
<organism evidence="1 2">
    <name type="scientific">Rhizophagus irregularis</name>
    <dbReference type="NCBI Taxonomy" id="588596"/>
    <lineage>
        <taxon>Eukaryota</taxon>
        <taxon>Fungi</taxon>
        <taxon>Fungi incertae sedis</taxon>
        <taxon>Mucoromycota</taxon>
        <taxon>Glomeromycotina</taxon>
        <taxon>Glomeromycetes</taxon>
        <taxon>Glomerales</taxon>
        <taxon>Glomeraceae</taxon>
        <taxon>Rhizophagus</taxon>
    </lineage>
</organism>
<name>A0A2N1NV56_9GLOM</name>
<protein>
    <submittedName>
        <fullName evidence="1">Uncharacterized protein</fullName>
    </submittedName>
</protein>
<proteinExistence type="predicted"/>
<accession>A0A2N1NV56</accession>
<dbReference type="VEuPathDB" id="FungiDB:FUN_002901"/>
<dbReference type="VEuPathDB" id="FungiDB:RhiirFUN_024026"/>
<evidence type="ECO:0000313" key="1">
    <source>
        <dbReference type="EMBL" id="PKK77769.1"/>
    </source>
</evidence>
<gene>
    <name evidence="1" type="ORF">RhiirC2_770982</name>
</gene>
<evidence type="ECO:0000313" key="2">
    <source>
        <dbReference type="Proteomes" id="UP000233469"/>
    </source>
</evidence>
<comment type="caution">
    <text evidence="1">The sequence shown here is derived from an EMBL/GenBank/DDBJ whole genome shotgun (WGS) entry which is preliminary data.</text>
</comment>
<sequence length="157" mass="18107">MYELIVKGVVTLATKFKIPKREISISIVNKSEYTLTNVTMCFNGNSVNPANPNIAPFTDPSNMQIEGTPNYLLISWKVPLLRHRKNELCVHVCTNRLPEEQKEKNIFRKNMHKTNKIFPDESIQLNYDDFRVSATISSGDYQLVKYEELIIKLDSNI</sequence>